<evidence type="ECO:0000256" key="1">
    <source>
        <dbReference type="ARBA" id="ARBA00001971"/>
    </source>
</evidence>
<dbReference type="Proteomes" id="UP001341245">
    <property type="component" value="Unassembled WGS sequence"/>
</dbReference>
<evidence type="ECO:0000256" key="3">
    <source>
        <dbReference type="ARBA" id="ARBA00022723"/>
    </source>
</evidence>
<comment type="caution">
    <text evidence="6">The sequence shown here is derived from an EMBL/GenBank/DDBJ whole genome shotgun (WGS) entry which is preliminary data.</text>
</comment>
<dbReference type="InterPro" id="IPR036396">
    <property type="entry name" value="Cyt_P450_sf"/>
</dbReference>
<evidence type="ECO:0000256" key="2">
    <source>
        <dbReference type="ARBA" id="ARBA00010617"/>
    </source>
</evidence>
<comment type="similarity">
    <text evidence="2 5">Belongs to the cytochrome P450 family.</text>
</comment>
<reference evidence="6 7" key="1">
    <citation type="submission" date="2023-11" db="EMBL/GenBank/DDBJ databases">
        <title>Draft genome sequence and annotation of the polyextremotolerant black yeast-like fungus Aureobasidium pullulans NRRL 62042.</title>
        <authorList>
            <person name="Dielentheis-Frenken M.R.E."/>
            <person name="Wibberg D."/>
            <person name="Blank L.M."/>
            <person name="Tiso T."/>
        </authorList>
    </citation>
    <scope>NUCLEOTIDE SEQUENCE [LARGE SCALE GENOMIC DNA]</scope>
    <source>
        <strain evidence="6 7">NRRL 62042</strain>
    </source>
</reference>
<dbReference type="CDD" id="cd11060">
    <property type="entry name" value="CYP57A1-like"/>
    <property type="match status" value="1"/>
</dbReference>
<keyword evidence="4 5" id="KW-0408">Iron</keyword>
<dbReference type="PANTHER" id="PTHR24305:SF232">
    <property type="entry name" value="P450, PUTATIVE (EUROFUNG)-RELATED"/>
    <property type="match status" value="1"/>
</dbReference>
<dbReference type="PROSITE" id="PS00086">
    <property type="entry name" value="CYTOCHROME_P450"/>
    <property type="match status" value="1"/>
</dbReference>
<sequence length="450" mass="50991">MAVYKDEMPRKNVEVHKKYGSVVRIGPKHVSFSSPEALQTIHGNRQAFPKSDFYKQTVAQFEGLPLYNLFSIQDIDYHTSLKKRIGGLYTKAAVADLEPNIDACLKVFKSELQKMTQEGPASIDMSLWVHLFSFDCLGELNISKPFGFLKSGTDITGWIRGSDRLLIMTGLYAQAPFLQWIQKMMEAVWGMRKTNPILLKTSSLVQERIKMPTSAPDMLNKFLNLQESQPDKITRREITGSVYINLMAGHDVLAVTIRAILYYVARTPSVEAKLRDEIAALSSRYTASELIPYSALMDLKYLDAVINESLRIHGNLGLVNERVVPKGGAVIEGYKLPAGTIVGINPWVIHRNPEIFGPDVEVFRPARWIDSPEEQINEMKRNLFSFGAGPRMCIGKNIAMMQICKFIVEFYRAFDAKLSHPEQEWHVVGNWVTKQSNMDMEITQHKETLS</sequence>
<dbReference type="PRINTS" id="PR00385">
    <property type="entry name" value="P450"/>
</dbReference>
<dbReference type="SUPFAM" id="SSF48264">
    <property type="entry name" value="Cytochrome P450"/>
    <property type="match status" value="1"/>
</dbReference>
<dbReference type="Pfam" id="PF00067">
    <property type="entry name" value="p450"/>
    <property type="match status" value="1"/>
</dbReference>
<dbReference type="InterPro" id="IPR017972">
    <property type="entry name" value="Cyt_P450_CS"/>
</dbReference>
<organism evidence="6 7">
    <name type="scientific">Aureobasidium pullulans</name>
    <name type="common">Black yeast</name>
    <name type="synonym">Pullularia pullulans</name>
    <dbReference type="NCBI Taxonomy" id="5580"/>
    <lineage>
        <taxon>Eukaryota</taxon>
        <taxon>Fungi</taxon>
        <taxon>Dikarya</taxon>
        <taxon>Ascomycota</taxon>
        <taxon>Pezizomycotina</taxon>
        <taxon>Dothideomycetes</taxon>
        <taxon>Dothideomycetidae</taxon>
        <taxon>Dothideales</taxon>
        <taxon>Saccotheciaceae</taxon>
        <taxon>Aureobasidium</taxon>
    </lineage>
</organism>
<evidence type="ECO:0000313" key="7">
    <source>
        <dbReference type="Proteomes" id="UP001341245"/>
    </source>
</evidence>
<dbReference type="InterPro" id="IPR002403">
    <property type="entry name" value="Cyt_P450_E_grp-IV"/>
</dbReference>
<gene>
    <name evidence="6" type="ORF">QM012_006364</name>
</gene>
<evidence type="ECO:0000313" key="6">
    <source>
        <dbReference type="EMBL" id="KAK6005954.1"/>
    </source>
</evidence>
<name>A0ABR0TNE5_AURPU</name>
<dbReference type="EMBL" id="JASGXD010000004">
    <property type="protein sequence ID" value="KAK6005954.1"/>
    <property type="molecule type" value="Genomic_DNA"/>
</dbReference>
<keyword evidence="3 5" id="KW-0479">Metal-binding</keyword>
<protein>
    <recommendedName>
        <fullName evidence="8">Cytochrome P450</fullName>
    </recommendedName>
</protein>
<keyword evidence="7" id="KW-1185">Reference proteome</keyword>
<dbReference type="InterPro" id="IPR001128">
    <property type="entry name" value="Cyt_P450"/>
</dbReference>
<accession>A0ABR0TNE5</accession>
<keyword evidence="5" id="KW-0560">Oxidoreductase</keyword>
<dbReference type="Gene3D" id="1.10.630.10">
    <property type="entry name" value="Cytochrome P450"/>
    <property type="match status" value="1"/>
</dbReference>
<comment type="cofactor">
    <cofactor evidence="1">
        <name>heme</name>
        <dbReference type="ChEBI" id="CHEBI:30413"/>
    </cofactor>
</comment>
<evidence type="ECO:0008006" key="8">
    <source>
        <dbReference type="Google" id="ProtNLM"/>
    </source>
</evidence>
<dbReference type="InterPro" id="IPR050121">
    <property type="entry name" value="Cytochrome_P450_monoxygenase"/>
</dbReference>
<keyword evidence="5" id="KW-0503">Monooxygenase</keyword>
<dbReference type="PRINTS" id="PR00465">
    <property type="entry name" value="EP450IV"/>
</dbReference>
<evidence type="ECO:0000256" key="4">
    <source>
        <dbReference type="ARBA" id="ARBA00023004"/>
    </source>
</evidence>
<dbReference type="PANTHER" id="PTHR24305">
    <property type="entry name" value="CYTOCHROME P450"/>
    <property type="match status" value="1"/>
</dbReference>
<proteinExistence type="inferred from homology"/>
<keyword evidence="5" id="KW-0349">Heme</keyword>
<evidence type="ECO:0000256" key="5">
    <source>
        <dbReference type="RuleBase" id="RU000461"/>
    </source>
</evidence>